<proteinExistence type="inferred from homology"/>
<dbReference type="GO" id="GO:0051301">
    <property type="term" value="P:cell division"/>
    <property type="evidence" value="ECO:0007669"/>
    <property type="project" value="UniProtKB-UniRule"/>
</dbReference>
<organism evidence="2">
    <name type="scientific">Grammatophora oceanica</name>
    <dbReference type="NCBI Taxonomy" id="210454"/>
    <lineage>
        <taxon>Eukaryota</taxon>
        <taxon>Sar</taxon>
        <taxon>Stramenopiles</taxon>
        <taxon>Ochrophyta</taxon>
        <taxon>Bacillariophyta</taxon>
        <taxon>Fragilariophyceae</taxon>
        <taxon>Fragilariophycidae</taxon>
        <taxon>Rhabdonematales</taxon>
        <taxon>Grammatophoraceae</taxon>
        <taxon>Grammatophora</taxon>
    </lineage>
</organism>
<evidence type="ECO:0000256" key="1">
    <source>
        <dbReference type="RuleBase" id="RU368011"/>
    </source>
</evidence>
<dbReference type="Gene3D" id="3.30.160.570">
    <property type="entry name" value="Ncd80 complex, Spc24 subunit"/>
    <property type="match status" value="1"/>
</dbReference>
<dbReference type="Pfam" id="PF08286">
    <property type="entry name" value="Spc24"/>
    <property type="match status" value="1"/>
</dbReference>
<keyword evidence="1" id="KW-0132">Cell division</keyword>
<dbReference type="AlphaFoldDB" id="A0A7S1Y058"/>
<dbReference type="InterPro" id="IPR013252">
    <property type="entry name" value="Ndc80_Spc24"/>
</dbReference>
<comment type="subcellular location">
    <subcellularLocation>
        <location evidence="1">Nucleus</location>
    </subcellularLocation>
    <subcellularLocation>
        <location evidence="1">Chromosome</location>
        <location evidence="1">Centromere</location>
        <location evidence="1">Kinetochore</location>
    </subcellularLocation>
</comment>
<sequence>MTNKRKGSSVLVSMTPASSTLPTRNWETLQEDLKALKVKRSHNRIGDLLMAPLFCTKHQELRAPICDTTKRLANQSKELHETFQTVIDKEQKVLSMETDIVYRLEKEVSELSTRATDLRHDLDDLQPLTLRAKDSIYESKQYLEQEHEEVELVQHKHMQQVPRLKEQISLYARTTGIKWDYDSDPFLEGTMAVPEQKRFVKFNIDPTEHTLFAVANYLWDKMEGRT</sequence>
<keyword evidence="1" id="KW-0498">Mitosis</keyword>
<name>A0A7S1Y058_9STRA</name>
<gene>
    <name evidence="2" type="ORF">GOCE00092_LOCUS2209</name>
</gene>
<keyword evidence="1" id="KW-0158">Chromosome</keyword>
<protein>
    <recommendedName>
        <fullName evidence="1">Kinetochore protein Spc24</fullName>
    </recommendedName>
</protein>
<keyword evidence="1" id="KW-0131">Cell cycle</keyword>
<keyword evidence="1" id="KW-0137">Centromere</keyword>
<keyword evidence="1" id="KW-0539">Nucleus</keyword>
<keyword evidence="1" id="KW-0995">Kinetochore</keyword>
<comment type="function">
    <text evidence="1">Acts as a component of the essential kinetochore-associated NDC80 complex, which is required for chromosome segregation and spindle checkpoint activity.</text>
</comment>
<dbReference type="GO" id="GO:0005634">
    <property type="term" value="C:nucleus"/>
    <property type="evidence" value="ECO:0007669"/>
    <property type="project" value="UniProtKB-SubCell"/>
</dbReference>
<evidence type="ECO:0000313" key="2">
    <source>
        <dbReference type="EMBL" id="CAD9273302.1"/>
    </source>
</evidence>
<dbReference type="GO" id="GO:0000776">
    <property type="term" value="C:kinetochore"/>
    <property type="evidence" value="ECO:0007669"/>
    <property type="project" value="UniProtKB-KW"/>
</dbReference>
<comment type="subunit">
    <text evidence="1">Component of the NDC80 complex.</text>
</comment>
<reference evidence="2" key="1">
    <citation type="submission" date="2021-01" db="EMBL/GenBank/DDBJ databases">
        <authorList>
            <person name="Corre E."/>
            <person name="Pelletier E."/>
            <person name="Niang G."/>
            <person name="Scheremetjew M."/>
            <person name="Finn R."/>
            <person name="Kale V."/>
            <person name="Holt S."/>
            <person name="Cochrane G."/>
            <person name="Meng A."/>
            <person name="Brown T."/>
            <person name="Cohen L."/>
        </authorList>
    </citation>
    <scope>NUCLEOTIDE SEQUENCE</scope>
    <source>
        <strain evidence="2">CCMP 410</strain>
    </source>
</reference>
<dbReference type="EMBL" id="HBGK01004220">
    <property type="protein sequence ID" value="CAD9273302.1"/>
    <property type="molecule type" value="Transcribed_RNA"/>
</dbReference>
<accession>A0A7S1Y058</accession>
<comment type="similarity">
    <text evidence="1">Belongs to the SPC24 family.</text>
</comment>